<dbReference type="EMBL" id="CAJVPP010000117">
    <property type="protein sequence ID" value="CAG8444554.1"/>
    <property type="molecule type" value="Genomic_DNA"/>
</dbReference>
<evidence type="ECO:0000313" key="2">
    <source>
        <dbReference type="EMBL" id="CAG8444554.1"/>
    </source>
</evidence>
<protein>
    <submittedName>
        <fullName evidence="2">11074_t:CDS:1</fullName>
    </submittedName>
</protein>
<dbReference type="AlphaFoldDB" id="A0A9N8YT00"/>
<reference evidence="2" key="1">
    <citation type="submission" date="2021-06" db="EMBL/GenBank/DDBJ databases">
        <authorList>
            <person name="Kallberg Y."/>
            <person name="Tangrot J."/>
            <person name="Rosling A."/>
        </authorList>
    </citation>
    <scope>NUCLEOTIDE SEQUENCE</scope>
    <source>
        <strain evidence="2">87-6 pot B 2015</strain>
    </source>
</reference>
<accession>A0A9N8YT00</accession>
<proteinExistence type="predicted"/>
<keyword evidence="3" id="KW-1185">Reference proteome</keyword>
<dbReference type="Proteomes" id="UP000789375">
    <property type="component" value="Unassembled WGS sequence"/>
</dbReference>
<keyword evidence="1" id="KW-0175">Coiled coil</keyword>
<evidence type="ECO:0000256" key="1">
    <source>
        <dbReference type="SAM" id="Coils"/>
    </source>
</evidence>
<name>A0A9N8YT00_FUNMO</name>
<organism evidence="2 3">
    <name type="scientific">Funneliformis mosseae</name>
    <name type="common">Endomycorrhizal fungus</name>
    <name type="synonym">Glomus mosseae</name>
    <dbReference type="NCBI Taxonomy" id="27381"/>
    <lineage>
        <taxon>Eukaryota</taxon>
        <taxon>Fungi</taxon>
        <taxon>Fungi incertae sedis</taxon>
        <taxon>Mucoromycota</taxon>
        <taxon>Glomeromycotina</taxon>
        <taxon>Glomeromycetes</taxon>
        <taxon>Glomerales</taxon>
        <taxon>Glomeraceae</taxon>
        <taxon>Funneliformis</taxon>
    </lineage>
</organism>
<evidence type="ECO:0000313" key="3">
    <source>
        <dbReference type="Proteomes" id="UP000789375"/>
    </source>
</evidence>
<sequence>MISQYENQLLRSFILKERGSNALKELENRKKEIQNLNIDLKINKEELSNISSQSKYEETIQEREKEIKNKLEIISNLEEKIREQEKIIEELIKEQETKQEIINILKETIKEQEDEPFFDLVAGVITLSSSE</sequence>
<comment type="caution">
    <text evidence="2">The sequence shown here is derived from an EMBL/GenBank/DDBJ whole genome shotgun (WGS) entry which is preliminary data.</text>
</comment>
<gene>
    <name evidence="2" type="ORF">FMOSSE_LOCUS1073</name>
</gene>
<feature type="coiled-coil region" evidence="1">
    <location>
        <begin position="16"/>
        <end position="115"/>
    </location>
</feature>